<dbReference type="AlphaFoldDB" id="A0A1I6VYP9"/>
<reference evidence="7" key="1">
    <citation type="submission" date="2016-10" db="EMBL/GenBank/DDBJ databases">
        <authorList>
            <person name="Varghese N."/>
            <person name="Submissions S."/>
        </authorList>
    </citation>
    <scope>NUCLEOTIDE SEQUENCE [LARGE SCALE GENOMIC DNA]</scope>
    <source>
        <strain evidence="7">DSM 26894</strain>
    </source>
</reference>
<protein>
    <recommendedName>
        <fullName evidence="5">Probable membrane transporter protein</fullName>
    </recommendedName>
</protein>
<feature type="transmembrane region" description="Helical" evidence="5">
    <location>
        <begin position="83"/>
        <end position="104"/>
    </location>
</feature>
<feature type="transmembrane region" description="Helical" evidence="5">
    <location>
        <begin position="7"/>
        <end position="38"/>
    </location>
</feature>
<dbReference type="PANTHER" id="PTHR43483">
    <property type="entry name" value="MEMBRANE TRANSPORTER PROTEIN HI_0806-RELATED"/>
    <property type="match status" value="1"/>
</dbReference>
<dbReference type="GO" id="GO:0005886">
    <property type="term" value="C:plasma membrane"/>
    <property type="evidence" value="ECO:0007669"/>
    <property type="project" value="UniProtKB-SubCell"/>
</dbReference>
<comment type="subcellular location">
    <subcellularLocation>
        <location evidence="5">Cell membrane</location>
        <topology evidence="5">Multi-pass membrane protein</topology>
    </subcellularLocation>
    <subcellularLocation>
        <location evidence="1">Membrane</location>
        <topology evidence="1">Multi-pass membrane protein</topology>
    </subcellularLocation>
</comment>
<evidence type="ECO:0000256" key="3">
    <source>
        <dbReference type="ARBA" id="ARBA00022989"/>
    </source>
</evidence>
<evidence type="ECO:0000256" key="5">
    <source>
        <dbReference type="RuleBase" id="RU363041"/>
    </source>
</evidence>
<evidence type="ECO:0000256" key="2">
    <source>
        <dbReference type="ARBA" id="ARBA00022692"/>
    </source>
</evidence>
<feature type="transmembrane region" description="Helical" evidence="5">
    <location>
        <begin position="147"/>
        <end position="167"/>
    </location>
</feature>
<dbReference type="OrthoDB" id="457670at2"/>
<feature type="transmembrane region" description="Helical" evidence="5">
    <location>
        <begin position="187"/>
        <end position="207"/>
    </location>
</feature>
<dbReference type="Pfam" id="PF01925">
    <property type="entry name" value="TauE"/>
    <property type="match status" value="1"/>
</dbReference>
<feature type="transmembrane region" description="Helical" evidence="5">
    <location>
        <begin position="50"/>
        <end position="71"/>
    </location>
</feature>
<dbReference type="PANTHER" id="PTHR43483:SF3">
    <property type="entry name" value="MEMBRANE TRANSPORTER PROTEIN HI_0806-RELATED"/>
    <property type="match status" value="1"/>
</dbReference>
<keyword evidence="2 5" id="KW-0812">Transmembrane</keyword>
<feature type="transmembrane region" description="Helical" evidence="5">
    <location>
        <begin position="110"/>
        <end position="127"/>
    </location>
</feature>
<accession>A0A1I6VYP9</accession>
<organism evidence="6 7">
    <name type="scientific">Alloyangia pacifica</name>
    <dbReference type="NCBI Taxonomy" id="311180"/>
    <lineage>
        <taxon>Bacteria</taxon>
        <taxon>Pseudomonadati</taxon>
        <taxon>Pseudomonadota</taxon>
        <taxon>Alphaproteobacteria</taxon>
        <taxon>Rhodobacterales</taxon>
        <taxon>Roseobacteraceae</taxon>
        <taxon>Alloyangia</taxon>
    </lineage>
</organism>
<name>A0A1I6VYP9_9RHOB</name>
<dbReference type="EMBL" id="FOZW01000013">
    <property type="protein sequence ID" value="SFT18857.1"/>
    <property type="molecule type" value="Genomic_DNA"/>
</dbReference>
<evidence type="ECO:0000256" key="1">
    <source>
        <dbReference type="ARBA" id="ARBA00004141"/>
    </source>
</evidence>
<keyword evidence="5" id="KW-1003">Cell membrane</keyword>
<dbReference type="RefSeq" id="WP_092428863.1">
    <property type="nucleotide sequence ID" value="NZ_FNCL01000013.1"/>
</dbReference>
<dbReference type="Proteomes" id="UP000199392">
    <property type="component" value="Unassembled WGS sequence"/>
</dbReference>
<keyword evidence="4 5" id="KW-0472">Membrane</keyword>
<keyword evidence="3 5" id="KW-1133">Transmembrane helix</keyword>
<feature type="transmembrane region" description="Helical" evidence="5">
    <location>
        <begin position="219"/>
        <end position="240"/>
    </location>
</feature>
<feature type="transmembrane region" description="Helical" evidence="5">
    <location>
        <begin position="246"/>
        <end position="264"/>
    </location>
</feature>
<dbReference type="STRING" id="311180.SAMN04488050_113199"/>
<comment type="similarity">
    <text evidence="5">Belongs to the 4-toluene sulfonate uptake permease (TSUP) (TC 2.A.102) family.</text>
</comment>
<evidence type="ECO:0000313" key="7">
    <source>
        <dbReference type="Proteomes" id="UP000199392"/>
    </source>
</evidence>
<dbReference type="InterPro" id="IPR002781">
    <property type="entry name" value="TM_pro_TauE-like"/>
</dbReference>
<gene>
    <name evidence="6" type="ORF">SAMN04488050_113199</name>
</gene>
<keyword evidence="7" id="KW-1185">Reference proteome</keyword>
<evidence type="ECO:0000313" key="6">
    <source>
        <dbReference type="EMBL" id="SFT18857.1"/>
    </source>
</evidence>
<sequence>MDYLTLFAVIAAAGAVAGIISGLLGVGGGIILVPAFYYVFTGLGYQPEQLMQICVATSTGTIIVTSLRSVTSHHKRGAVSLELIKGWGPFIAIGSVLGVLAATVLHSDQLLMIFGVIGVCLGLYMLLGKKSWRLSDTLPGRGLSALYGGIIGFFSALMGIGGGSFTVPLLTAYNVPPHRAVGTSPGFGLLISIPGFIAFLLTGWGITGKPPGTVGYVNLPAVALIMVTSLMTVPIGVKLAHSLSPARLRLVFALTVLVLAGNMLRKALMG</sequence>
<proteinExistence type="inferred from homology"/>
<evidence type="ECO:0000256" key="4">
    <source>
        <dbReference type="ARBA" id="ARBA00023136"/>
    </source>
</evidence>